<sequence length="115" mass="12837">MNIKSKQFHDVLGISSATLCLIHCLIFPLIAILPIGLSHNHWIDLVFAGIGIYAIIGILKSETHKSIKLILICSMGIILSSILYTLITHHHTTLLYFGGIGMIIGHLLNFRYHKH</sequence>
<keyword evidence="1" id="KW-0472">Membrane</keyword>
<accession>A0ABU9I3B2</accession>
<reference evidence="2 3" key="1">
    <citation type="submission" date="2024-04" db="EMBL/GenBank/DDBJ databases">
        <title>Flavobacterium sp. DGU41 16S ribosomal RNA gene Genome sequencing and assembly.</title>
        <authorList>
            <person name="Park S."/>
        </authorList>
    </citation>
    <scope>NUCLEOTIDE SEQUENCE [LARGE SCALE GENOMIC DNA]</scope>
    <source>
        <strain evidence="2 3">DGU41</strain>
    </source>
</reference>
<evidence type="ECO:0000313" key="3">
    <source>
        <dbReference type="Proteomes" id="UP001393056"/>
    </source>
</evidence>
<organism evidence="2 3">
    <name type="scientific">Flavobacterium helocola</name>
    <dbReference type="NCBI Taxonomy" id="3139139"/>
    <lineage>
        <taxon>Bacteria</taxon>
        <taxon>Pseudomonadati</taxon>
        <taxon>Bacteroidota</taxon>
        <taxon>Flavobacteriia</taxon>
        <taxon>Flavobacteriales</taxon>
        <taxon>Flavobacteriaceae</taxon>
        <taxon>Flavobacterium</taxon>
    </lineage>
</organism>
<dbReference type="RefSeq" id="WP_341681631.1">
    <property type="nucleotide sequence ID" value="NZ_JBBYHT010000001.1"/>
</dbReference>
<evidence type="ECO:0000313" key="2">
    <source>
        <dbReference type="EMBL" id="MEL1246887.1"/>
    </source>
</evidence>
<gene>
    <name evidence="2" type="ORF">AAEO58_02420</name>
</gene>
<dbReference type="Pfam" id="PF03203">
    <property type="entry name" value="MerC"/>
    <property type="match status" value="1"/>
</dbReference>
<name>A0ABU9I3B2_9FLAO</name>
<proteinExistence type="predicted"/>
<dbReference type="Proteomes" id="UP001393056">
    <property type="component" value="Unassembled WGS sequence"/>
</dbReference>
<feature type="transmembrane region" description="Helical" evidence="1">
    <location>
        <begin position="93"/>
        <end position="110"/>
    </location>
</feature>
<dbReference type="InterPro" id="IPR004891">
    <property type="entry name" value="Mercury-R_MerC"/>
</dbReference>
<feature type="transmembrane region" description="Helical" evidence="1">
    <location>
        <begin position="66"/>
        <end position="87"/>
    </location>
</feature>
<dbReference type="EMBL" id="JBBYHT010000001">
    <property type="protein sequence ID" value="MEL1246887.1"/>
    <property type="molecule type" value="Genomic_DNA"/>
</dbReference>
<keyword evidence="3" id="KW-1185">Reference proteome</keyword>
<feature type="transmembrane region" description="Helical" evidence="1">
    <location>
        <begin position="41"/>
        <end position="59"/>
    </location>
</feature>
<protein>
    <submittedName>
        <fullName evidence="2">MerC domain-containing protein</fullName>
    </submittedName>
</protein>
<comment type="caution">
    <text evidence="2">The sequence shown here is derived from an EMBL/GenBank/DDBJ whole genome shotgun (WGS) entry which is preliminary data.</text>
</comment>
<feature type="transmembrane region" description="Helical" evidence="1">
    <location>
        <begin position="12"/>
        <end position="35"/>
    </location>
</feature>
<keyword evidence="1" id="KW-1133">Transmembrane helix</keyword>
<keyword evidence="1" id="KW-0812">Transmembrane</keyword>
<evidence type="ECO:0000256" key="1">
    <source>
        <dbReference type="SAM" id="Phobius"/>
    </source>
</evidence>